<dbReference type="Proteomes" id="UP000601223">
    <property type="component" value="Unassembled WGS sequence"/>
</dbReference>
<protein>
    <submittedName>
        <fullName evidence="2">Uncharacterized protein</fullName>
    </submittedName>
</protein>
<dbReference type="EMBL" id="BONF01000005">
    <property type="protein sequence ID" value="GIF79479.1"/>
    <property type="molecule type" value="Genomic_DNA"/>
</dbReference>
<comment type="caution">
    <text evidence="2">The sequence shown here is derived from an EMBL/GenBank/DDBJ whole genome shotgun (WGS) entry which is preliminary data.</text>
</comment>
<feature type="region of interest" description="Disordered" evidence="1">
    <location>
        <begin position="1"/>
        <end position="22"/>
    </location>
</feature>
<feature type="compositionally biased region" description="Low complexity" evidence="1">
    <location>
        <begin position="11"/>
        <end position="22"/>
    </location>
</feature>
<dbReference type="AlphaFoldDB" id="A0A8J3JLU5"/>
<gene>
    <name evidence="2" type="ORF">Cba03nite_08280</name>
</gene>
<keyword evidence="3" id="KW-1185">Reference proteome</keyword>
<sequence length="55" mass="5065">MRSGAVTGVVPGTDIGADTGAGTAGPASLAIAAVGAGLRRCAMAPPSADGVLRAT</sequence>
<organism evidence="2 3">
    <name type="scientific">Catellatospora bangladeshensis</name>
    <dbReference type="NCBI Taxonomy" id="310355"/>
    <lineage>
        <taxon>Bacteria</taxon>
        <taxon>Bacillati</taxon>
        <taxon>Actinomycetota</taxon>
        <taxon>Actinomycetes</taxon>
        <taxon>Micromonosporales</taxon>
        <taxon>Micromonosporaceae</taxon>
        <taxon>Catellatospora</taxon>
    </lineage>
</organism>
<evidence type="ECO:0000256" key="1">
    <source>
        <dbReference type="SAM" id="MobiDB-lite"/>
    </source>
</evidence>
<accession>A0A8J3JLU5</accession>
<evidence type="ECO:0000313" key="2">
    <source>
        <dbReference type="EMBL" id="GIF79479.1"/>
    </source>
</evidence>
<name>A0A8J3JLU5_9ACTN</name>
<evidence type="ECO:0000313" key="3">
    <source>
        <dbReference type="Proteomes" id="UP000601223"/>
    </source>
</evidence>
<reference evidence="2 3" key="1">
    <citation type="submission" date="2021-01" db="EMBL/GenBank/DDBJ databases">
        <title>Whole genome shotgun sequence of Catellatospora bangladeshensis NBRC 107357.</title>
        <authorList>
            <person name="Komaki H."/>
            <person name="Tamura T."/>
        </authorList>
    </citation>
    <scope>NUCLEOTIDE SEQUENCE [LARGE SCALE GENOMIC DNA]</scope>
    <source>
        <strain evidence="2 3">NBRC 107357</strain>
    </source>
</reference>
<proteinExistence type="predicted"/>